<sequence>GIPVIGMAIGSTVNYRLTRNVTEFANRFYQVRHIVEKEKRA</sequence>
<keyword evidence="2" id="KW-1185">Reference proteome</keyword>
<reference evidence="2" key="1">
    <citation type="journal article" date="2024" name="Toxins">
        <title>Genome Sequence Analysis of Native Xenorhabdus Strains Isolated from Entomopathogenic Nematodes in Argentina.</title>
        <authorList>
            <person name="Palma L."/>
            <person name="Frizzo L."/>
            <person name="Kaiser S."/>
            <person name="Berry C."/>
            <person name="Caballero P."/>
            <person name="Bode H.B."/>
            <person name="Del Valle E.E."/>
        </authorList>
    </citation>
    <scope>NUCLEOTIDE SEQUENCE [LARGE SCALE GENOMIC DNA]</scope>
    <source>
        <strain evidence="2">12</strain>
    </source>
</reference>
<organism evidence="1 2">
    <name type="scientific">Xenorhabdus santafensis</name>
    <dbReference type="NCBI Taxonomy" id="2582833"/>
    <lineage>
        <taxon>Bacteria</taxon>
        <taxon>Pseudomonadati</taxon>
        <taxon>Pseudomonadota</taxon>
        <taxon>Gammaproteobacteria</taxon>
        <taxon>Enterobacterales</taxon>
        <taxon>Morganellaceae</taxon>
        <taxon>Xenorhabdus</taxon>
    </lineage>
</organism>
<feature type="non-terminal residue" evidence="1">
    <location>
        <position position="1"/>
    </location>
</feature>
<dbReference type="Proteomes" id="UP001271890">
    <property type="component" value="Unassembled WGS sequence"/>
</dbReference>
<dbReference type="InterPro" id="IPR024787">
    <property type="entry name" value="EcsC"/>
</dbReference>
<accession>A0ABU4SFK7</accession>
<protein>
    <submittedName>
        <fullName evidence="1">EcsC family protein</fullName>
    </submittedName>
</protein>
<evidence type="ECO:0000313" key="1">
    <source>
        <dbReference type="EMBL" id="MDX7989587.1"/>
    </source>
</evidence>
<dbReference type="Pfam" id="PF12787">
    <property type="entry name" value="EcsC"/>
    <property type="match status" value="1"/>
</dbReference>
<comment type="caution">
    <text evidence="1">The sequence shown here is derived from an EMBL/GenBank/DDBJ whole genome shotgun (WGS) entry which is preliminary data.</text>
</comment>
<evidence type="ECO:0000313" key="2">
    <source>
        <dbReference type="Proteomes" id="UP001271890"/>
    </source>
</evidence>
<dbReference type="EMBL" id="VCDN01000313">
    <property type="protein sequence ID" value="MDX7989587.1"/>
    <property type="molecule type" value="Genomic_DNA"/>
</dbReference>
<gene>
    <name evidence="1" type="ORF">FE392_20315</name>
</gene>
<name>A0ABU4SFK7_9GAMM</name>
<proteinExistence type="predicted"/>